<feature type="transmembrane region" description="Helical" evidence="1">
    <location>
        <begin position="89"/>
        <end position="108"/>
    </location>
</feature>
<dbReference type="EMBL" id="CP159279">
    <property type="protein sequence ID" value="XCH10028.1"/>
    <property type="molecule type" value="Genomic_DNA"/>
</dbReference>
<sequence>MHPVIDTPPVQPTIRRNRWSVALGLSAAALAGVGANAMIALLAPIAGVPNNFQPLNPPSYTLLTVLGVLMGTVGWAITRAVSKNPRKLLSWLVPVVVLASCIPDVFLLEQGGAAGVLAAVLMHVAPAAIAVPVYRRLLPLPS</sequence>
<proteinExistence type="predicted"/>
<reference evidence="2" key="1">
    <citation type="submission" date="2024-06" db="EMBL/GenBank/DDBJ databases">
        <title>Biodegradation of dimethachlon by Arthrobacter sp. K5: mechanistic insights and ecological implications.</title>
        <authorList>
            <person name="Hu S."/>
            <person name="Lu P."/>
        </authorList>
    </citation>
    <scope>NUCLEOTIDE SEQUENCE</scope>
    <source>
        <strain evidence="2">K5</strain>
    </source>
</reference>
<keyword evidence="1" id="KW-0812">Transmembrane</keyword>
<dbReference type="Pfam" id="PF19545">
    <property type="entry name" value="DUF6069"/>
    <property type="match status" value="1"/>
</dbReference>
<evidence type="ECO:0000256" key="1">
    <source>
        <dbReference type="SAM" id="Phobius"/>
    </source>
</evidence>
<dbReference type="AlphaFoldDB" id="A0AAU8EMU5"/>
<dbReference type="RefSeq" id="WP_353710701.1">
    <property type="nucleotide sequence ID" value="NZ_CP159279.1"/>
</dbReference>
<feature type="transmembrane region" description="Helical" evidence="1">
    <location>
        <begin position="21"/>
        <end position="47"/>
    </location>
</feature>
<gene>
    <name evidence="2" type="ORF">ABRP34_14390</name>
</gene>
<accession>A0AAU8EMU5</accession>
<protein>
    <submittedName>
        <fullName evidence="2">DUF6069 family protein</fullName>
    </submittedName>
</protein>
<keyword evidence="1" id="KW-0472">Membrane</keyword>
<dbReference type="InterPro" id="IPR045713">
    <property type="entry name" value="DUF6069"/>
</dbReference>
<organism evidence="2">
    <name type="scientific">Arthrobacter sp. K5</name>
    <dbReference type="NCBI Taxonomy" id="2839623"/>
    <lineage>
        <taxon>Bacteria</taxon>
        <taxon>Bacillati</taxon>
        <taxon>Actinomycetota</taxon>
        <taxon>Actinomycetes</taxon>
        <taxon>Micrococcales</taxon>
        <taxon>Micrococcaceae</taxon>
        <taxon>Arthrobacter</taxon>
    </lineage>
</organism>
<feature type="transmembrane region" description="Helical" evidence="1">
    <location>
        <begin position="59"/>
        <end position="77"/>
    </location>
</feature>
<keyword evidence="1" id="KW-1133">Transmembrane helix</keyword>
<feature type="transmembrane region" description="Helical" evidence="1">
    <location>
        <begin position="114"/>
        <end position="134"/>
    </location>
</feature>
<name>A0AAU8EMU5_9MICC</name>
<evidence type="ECO:0000313" key="2">
    <source>
        <dbReference type="EMBL" id="XCH10028.1"/>
    </source>
</evidence>